<evidence type="ECO:0000313" key="9">
    <source>
        <dbReference type="Proteomes" id="UP000054010"/>
    </source>
</evidence>
<organism evidence="8 9">
    <name type="scientific">Oscillochloris trichoides DG-6</name>
    <dbReference type="NCBI Taxonomy" id="765420"/>
    <lineage>
        <taxon>Bacteria</taxon>
        <taxon>Bacillati</taxon>
        <taxon>Chloroflexota</taxon>
        <taxon>Chloroflexia</taxon>
        <taxon>Chloroflexales</taxon>
        <taxon>Chloroflexineae</taxon>
        <taxon>Oscillochloridaceae</taxon>
        <taxon>Oscillochloris</taxon>
    </lineage>
</organism>
<dbReference type="InterPro" id="IPR036259">
    <property type="entry name" value="MFS_trans_sf"/>
</dbReference>
<evidence type="ECO:0000313" key="8">
    <source>
        <dbReference type="EMBL" id="EFO79332.1"/>
    </source>
</evidence>
<dbReference type="Pfam" id="PF07690">
    <property type="entry name" value="MFS_1"/>
    <property type="match status" value="2"/>
</dbReference>
<accession>E1IHG9</accession>
<dbReference type="InterPro" id="IPR011701">
    <property type="entry name" value="MFS"/>
</dbReference>
<dbReference type="Gene3D" id="1.20.1250.20">
    <property type="entry name" value="MFS general substrate transporter like domains"/>
    <property type="match status" value="2"/>
</dbReference>
<evidence type="ECO:0000256" key="4">
    <source>
        <dbReference type="ARBA" id="ARBA00022989"/>
    </source>
</evidence>
<evidence type="ECO:0000256" key="5">
    <source>
        <dbReference type="ARBA" id="ARBA00023136"/>
    </source>
</evidence>
<dbReference type="STRING" id="765420.OSCT_2770"/>
<comment type="caution">
    <text evidence="8">The sequence shown here is derived from an EMBL/GenBank/DDBJ whole genome shotgun (WGS) entry which is preliminary data.</text>
</comment>
<feature type="transmembrane region" description="Helical" evidence="6">
    <location>
        <begin position="215"/>
        <end position="239"/>
    </location>
</feature>
<gene>
    <name evidence="8" type="ORF">OSCT_2770</name>
</gene>
<feature type="transmembrane region" description="Helical" evidence="6">
    <location>
        <begin position="340"/>
        <end position="361"/>
    </location>
</feature>
<dbReference type="HOGENOM" id="CLU_001265_61_5_0"/>
<evidence type="ECO:0000256" key="2">
    <source>
        <dbReference type="ARBA" id="ARBA00022475"/>
    </source>
</evidence>
<dbReference type="SUPFAM" id="SSF103473">
    <property type="entry name" value="MFS general substrate transporter"/>
    <property type="match status" value="1"/>
</dbReference>
<dbReference type="PANTHER" id="PTHR43124">
    <property type="entry name" value="PURINE EFFLUX PUMP PBUE"/>
    <property type="match status" value="1"/>
</dbReference>
<evidence type="ECO:0000256" key="6">
    <source>
        <dbReference type="SAM" id="Phobius"/>
    </source>
</evidence>
<feature type="transmembrane region" description="Helical" evidence="6">
    <location>
        <begin position="251"/>
        <end position="272"/>
    </location>
</feature>
<keyword evidence="4 6" id="KW-1133">Transmembrane helix</keyword>
<evidence type="ECO:0000256" key="3">
    <source>
        <dbReference type="ARBA" id="ARBA00022692"/>
    </source>
</evidence>
<feature type="transmembrane region" description="Helical" evidence="6">
    <location>
        <begin position="367"/>
        <end position="389"/>
    </location>
</feature>
<feature type="transmembrane region" description="Helical" evidence="6">
    <location>
        <begin position="139"/>
        <end position="164"/>
    </location>
</feature>
<feature type="domain" description="Major facilitator superfamily (MFS) profile" evidence="7">
    <location>
        <begin position="16"/>
        <end position="393"/>
    </location>
</feature>
<dbReference type="GO" id="GO:0022857">
    <property type="term" value="F:transmembrane transporter activity"/>
    <property type="evidence" value="ECO:0007669"/>
    <property type="project" value="InterPro"/>
</dbReference>
<dbReference type="PANTHER" id="PTHR43124:SF3">
    <property type="entry name" value="CHLORAMPHENICOL EFFLUX PUMP RV0191"/>
    <property type="match status" value="1"/>
</dbReference>
<protein>
    <submittedName>
        <fullName evidence="8">Major facilitator superfamily MFS_1</fullName>
    </submittedName>
</protein>
<dbReference type="OrthoDB" id="152712at2"/>
<comment type="subcellular location">
    <subcellularLocation>
        <location evidence="1">Cell membrane</location>
        <topology evidence="1">Multi-pass membrane protein</topology>
    </subcellularLocation>
</comment>
<dbReference type="InterPro" id="IPR050189">
    <property type="entry name" value="MFS_Efflux_Transporters"/>
</dbReference>
<keyword evidence="3 6" id="KW-0812">Transmembrane</keyword>
<feature type="transmembrane region" description="Helical" evidence="6">
    <location>
        <begin position="304"/>
        <end position="328"/>
    </location>
</feature>
<dbReference type="Proteomes" id="UP000054010">
    <property type="component" value="Unassembled WGS sequence"/>
</dbReference>
<name>E1IHG9_9CHLR</name>
<sequence>MTTPTLTAGPSLSLPQILVLLLGRFVFNTGFRVIYPLLPLLAHGLQVSLSMVSLLVTVQVGATMLSPLGGMLADRYGERRSMLLGLALFSVGAAICGLASEFGMFMLGYTLIGMATALYMSPAQAYASARSAYSERARILGLLELSWAAAALLGVAGLTQLIAWQASWAPAFWVLGLGALFIFGLTITLLSPGTLHAHAPSTPTVRLNLLQRRDILAALGTMFFQLLAAELIFVIYATWLEHDFAATTEQIGLIFGLLGIVELGGSLAATLFTDRLGKRRAVLIGFSGVALFQALLPLSSGHWLLFLFLFLLFDLCFEFAIVSAFPLVSGLTDNGRGTVLALMVAMMGLGRVVGSLAGPALFLTIGIWGNGLLAAAGAILGVMLCFWLVPEGHA</sequence>
<keyword evidence="5 6" id="KW-0472">Membrane</keyword>
<feature type="transmembrane region" description="Helical" evidence="6">
    <location>
        <begin position="81"/>
        <end position="100"/>
    </location>
</feature>
<dbReference type="GO" id="GO:0005886">
    <property type="term" value="C:plasma membrane"/>
    <property type="evidence" value="ECO:0007669"/>
    <property type="project" value="UniProtKB-SubCell"/>
</dbReference>
<feature type="transmembrane region" description="Helical" evidence="6">
    <location>
        <begin position="106"/>
        <end position="127"/>
    </location>
</feature>
<dbReference type="AlphaFoldDB" id="E1IHG9"/>
<dbReference type="InterPro" id="IPR020846">
    <property type="entry name" value="MFS_dom"/>
</dbReference>
<evidence type="ECO:0000259" key="7">
    <source>
        <dbReference type="PROSITE" id="PS50850"/>
    </source>
</evidence>
<proteinExistence type="predicted"/>
<keyword evidence="2" id="KW-1003">Cell membrane</keyword>
<dbReference type="PROSITE" id="PS50850">
    <property type="entry name" value="MFS"/>
    <property type="match status" value="1"/>
</dbReference>
<feature type="transmembrane region" description="Helical" evidence="6">
    <location>
        <begin position="281"/>
        <end position="298"/>
    </location>
</feature>
<reference evidence="8 9" key="1">
    <citation type="journal article" date="2011" name="J. Bacteriol.">
        <title>Draft genome sequence of the anoxygenic filamentous phototrophic bacterium Oscillochloris trichoides subsp. DG-6.</title>
        <authorList>
            <person name="Kuznetsov B.B."/>
            <person name="Ivanovsky R.N."/>
            <person name="Keppen O.I."/>
            <person name="Sukhacheva M.V."/>
            <person name="Bumazhkin B.K."/>
            <person name="Patutina E.O."/>
            <person name="Beletsky A.V."/>
            <person name="Mardanov A.V."/>
            <person name="Baslerov R.V."/>
            <person name="Panteleeva A.N."/>
            <person name="Kolganova T.V."/>
            <person name="Ravin N.V."/>
            <person name="Skryabin K.G."/>
        </authorList>
    </citation>
    <scope>NUCLEOTIDE SEQUENCE [LARGE SCALE GENOMIC DNA]</scope>
    <source>
        <strain evidence="8 9">DG-6</strain>
    </source>
</reference>
<evidence type="ECO:0000256" key="1">
    <source>
        <dbReference type="ARBA" id="ARBA00004651"/>
    </source>
</evidence>
<feature type="transmembrane region" description="Helical" evidence="6">
    <location>
        <begin position="12"/>
        <end position="35"/>
    </location>
</feature>
<dbReference type="eggNOG" id="COG2814">
    <property type="taxonomic scope" value="Bacteria"/>
</dbReference>
<dbReference type="EMBL" id="ADVR01000116">
    <property type="protein sequence ID" value="EFO79332.1"/>
    <property type="molecule type" value="Genomic_DNA"/>
</dbReference>
<keyword evidence="9" id="KW-1185">Reference proteome</keyword>
<feature type="transmembrane region" description="Helical" evidence="6">
    <location>
        <begin position="47"/>
        <end position="69"/>
    </location>
</feature>
<feature type="transmembrane region" description="Helical" evidence="6">
    <location>
        <begin position="170"/>
        <end position="195"/>
    </location>
</feature>